<evidence type="ECO:0000313" key="2">
    <source>
        <dbReference type="EMBL" id="PKI39668.1"/>
    </source>
</evidence>
<dbReference type="Proteomes" id="UP000233551">
    <property type="component" value="Unassembled WGS sequence"/>
</dbReference>
<dbReference type="EMBL" id="PGOL01003794">
    <property type="protein sequence ID" value="PKI39668.1"/>
    <property type="molecule type" value="Genomic_DNA"/>
</dbReference>
<organism evidence="2 3">
    <name type="scientific">Punica granatum</name>
    <name type="common">Pomegranate</name>
    <dbReference type="NCBI Taxonomy" id="22663"/>
    <lineage>
        <taxon>Eukaryota</taxon>
        <taxon>Viridiplantae</taxon>
        <taxon>Streptophyta</taxon>
        <taxon>Embryophyta</taxon>
        <taxon>Tracheophyta</taxon>
        <taxon>Spermatophyta</taxon>
        <taxon>Magnoliopsida</taxon>
        <taxon>eudicotyledons</taxon>
        <taxon>Gunneridae</taxon>
        <taxon>Pentapetalae</taxon>
        <taxon>rosids</taxon>
        <taxon>malvids</taxon>
        <taxon>Myrtales</taxon>
        <taxon>Lythraceae</taxon>
        <taxon>Punica</taxon>
    </lineage>
</organism>
<feature type="region of interest" description="Disordered" evidence="1">
    <location>
        <begin position="1"/>
        <end position="23"/>
    </location>
</feature>
<protein>
    <submittedName>
        <fullName evidence="2">Uncharacterized protein</fullName>
    </submittedName>
</protein>
<reference evidence="2 3" key="1">
    <citation type="submission" date="2017-11" db="EMBL/GenBank/DDBJ databases">
        <title>De-novo sequencing of pomegranate (Punica granatum L.) genome.</title>
        <authorList>
            <person name="Akparov Z."/>
            <person name="Amiraslanov A."/>
            <person name="Hajiyeva S."/>
            <person name="Abbasov M."/>
            <person name="Kaur K."/>
            <person name="Hamwieh A."/>
            <person name="Solovyev V."/>
            <person name="Salamov A."/>
            <person name="Braich B."/>
            <person name="Kosarev P."/>
            <person name="Mahmoud A."/>
            <person name="Hajiyev E."/>
            <person name="Babayeva S."/>
            <person name="Izzatullayeva V."/>
            <person name="Mammadov A."/>
            <person name="Mammadov A."/>
            <person name="Sharifova S."/>
            <person name="Ojaghi J."/>
            <person name="Eynullazada K."/>
            <person name="Bayramov B."/>
            <person name="Abdulazimova A."/>
            <person name="Shahmuradov I."/>
        </authorList>
    </citation>
    <scope>NUCLEOTIDE SEQUENCE [LARGE SCALE GENOMIC DNA]</scope>
    <source>
        <strain evidence="3">cv. AG2017</strain>
        <tissue evidence="2">Leaf</tissue>
    </source>
</reference>
<name>A0A2I0I6Q5_PUNGR</name>
<dbReference type="AlphaFoldDB" id="A0A2I0I6Q5"/>
<gene>
    <name evidence="2" type="ORF">CRG98_039938</name>
</gene>
<accession>A0A2I0I6Q5</accession>
<sequence>MIGGGTAEVGARTDAETEIGTGVEIGGGTSIGGSNIVAEGTRVTVGRLAGCEKAGGNGRLLTRWAAGAFTIVRADVSPLSGIKVGWAHGLGSTVDPYPGGGLQKIAALLNMLGVSPKMHVAKDESGKLPDVLVARL</sequence>
<keyword evidence="3" id="KW-1185">Reference proteome</keyword>
<proteinExistence type="predicted"/>
<comment type="caution">
    <text evidence="2">The sequence shown here is derived from an EMBL/GenBank/DDBJ whole genome shotgun (WGS) entry which is preliminary data.</text>
</comment>
<evidence type="ECO:0000313" key="3">
    <source>
        <dbReference type="Proteomes" id="UP000233551"/>
    </source>
</evidence>
<evidence type="ECO:0000256" key="1">
    <source>
        <dbReference type="SAM" id="MobiDB-lite"/>
    </source>
</evidence>